<proteinExistence type="predicted"/>
<protein>
    <recommendedName>
        <fullName evidence="3">Myb/SANT-like DNA-binding domain-containing protein</fullName>
    </recommendedName>
</protein>
<dbReference type="EMBL" id="LR901293">
    <property type="protein sequence ID" value="CAD7248280.1"/>
    <property type="molecule type" value="Genomic_DNA"/>
</dbReference>
<feature type="compositionally biased region" description="Polar residues" evidence="2">
    <location>
        <begin position="272"/>
        <end position="297"/>
    </location>
</feature>
<dbReference type="EMBL" id="CAJPEV010001776">
    <property type="protein sequence ID" value="CAG0894297.1"/>
    <property type="molecule type" value="Genomic_DNA"/>
</dbReference>
<sequence length="364" mass="41287">MPHRLESLTYPRPAKLLRSGSRREAVKWKGWSAGAGVLSQRISEELSVRHSVMATRSSPLCEARIEPILIRFPEDNREMTVYLSQEDQVRLTQDEQFLQELLKKVSQETALKYPLSPSSDSLGSSASSSSMPLSPETLPTEILQAETPSTPGFTWTLESTKLLLTLILEEKGAFDDNITKKKTIWNRIALKMKAQDGKFQGVTGEICEKKFRNMKQTYVGIKDNNKSTGRKRKAWEFMPMMDDIFEKSPQVTPLSVIDSTKHNADIPETIKHANSSQISNPQSSKQEMGSQKPSISESGPPPTKMRCKGKVKDAVSNLEKAIRDYGMDRKKEHQEKMDVLRESKDLLEKRNTLLERLLKHLENK</sequence>
<keyword evidence="1" id="KW-0175">Coiled coil</keyword>
<feature type="domain" description="Myb/SANT-like DNA-binding" evidence="3">
    <location>
        <begin position="154"/>
        <end position="244"/>
    </location>
</feature>
<gene>
    <name evidence="4" type="ORF">DSTB1V02_LOCUS8099</name>
</gene>
<dbReference type="AlphaFoldDB" id="A0A7R9A800"/>
<organism evidence="4">
    <name type="scientific">Darwinula stevensoni</name>
    <dbReference type="NCBI Taxonomy" id="69355"/>
    <lineage>
        <taxon>Eukaryota</taxon>
        <taxon>Metazoa</taxon>
        <taxon>Ecdysozoa</taxon>
        <taxon>Arthropoda</taxon>
        <taxon>Crustacea</taxon>
        <taxon>Oligostraca</taxon>
        <taxon>Ostracoda</taxon>
        <taxon>Podocopa</taxon>
        <taxon>Podocopida</taxon>
        <taxon>Darwinulocopina</taxon>
        <taxon>Darwinuloidea</taxon>
        <taxon>Darwinulidae</taxon>
        <taxon>Darwinula</taxon>
    </lineage>
</organism>
<evidence type="ECO:0000313" key="4">
    <source>
        <dbReference type="EMBL" id="CAD7248280.1"/>
    </source>
</evidence>
<evidence type="ECO:0000256" key="2">
    <source>
        <dbReference type="SAM" id="MobiDB-lite"/>
    </source>
</evidence>
<feature type="region of interest" description="Disordered" evidence="2">
    <location>
        <begin position="272"/>
        <end position="313"/>
    </location>
</feature>
<dbReference type="Proteomes" id="UP000677054">
    <property type="component" value="Unassembled WGS sequence"/>
</dbReference>
<feature type="coiled-coil region" evidence="1">
    <location>
        <begin position="330"/>
        <end position="364"/>
    </location>
</feature>
<keyword evidence="5" id="KW-1185">Reference proteome</keyword>
<evidence type="ECO:0000313" key="5">
    <source>
        <dbReference type="Proteomes" id="UP000677054"/>
    </source>
</evidence>
<evidence type="ECO:0000256" key="1">
    <source>
        <dbReference type="SAM" id="Coils"/>
    </source>
</evidence>
<dbReference type="PANTHER" id="PTHR47595:SF1">
    <property type="entry name" value="MYB_SANT-LIKE DNA-BINDING DOMAIN-CONTAINING PROTEIN"/>
    <property type="match status" value="1"/>
</dbReference>
<name>A0A7R9A800_9CRUS</name>
<evidence type="ECO:0000259" key="3">
    <source>
        <dbReference type="Pfam" id="PF13837"/>
    </source>
</evidence>
<dbReference type="OrthoDB" id="6346437at2759"/>
<dbReference type="PANTHER" id="PTHR47595">
    <property type="entry name" value="HEAT SHOCK 70 KDA PROTEIN 14"/>
    <property type="match status" value="1"/>
</dbReference>
<accession>A0A7R9A800</accession>
<dbReference type="Pfam" id="PF13837">
    <property type="entry name" value="Myb_DNA-bind_4"/>
    <property type="match status" value="1"/>
</dbReference>
<dbReference type="InterPro" id="IPR044822">
    <property type="entry name" value="Myb_DNA-bind_4"/>
</dbReference>
<dbReference type="Gene3D" id="1.10.10.60">
    <property type="entry name" value="Homeodomain-like"/>
    <property type="match status" value="1"/>
</dbReference>
<feature type="region of interest" description="Disordered" evidence="2">
    <location>
        <begin position="115"/>
        <end position="136"/>
    </location>
</feature>
<reference evidence="4" key="1">
    <citation type="submission" date="2020-11" db="EMBL/GenBank/DDBJ databases">
        <authorList>
            <person name="Tran Van P."/>
        </authorList>
    </citation>
    <scope>NUCLEOTIDE SEQUENCE</scope>
</reference>